<evidence type="ECO:0000256" key="2">
    <source>
        <dbReference type="ARBA" id="ARBA00022670"/>
    </source>
</evidence>
<keyword evidence="4 7" id="KW-0378">Hydrolase</keyword>
<organism evidence="12 13">
    <name type="scientific">Necator americanus</name>
    <name type="common">Human hookworm</name>
    <dbReference type="NCBI Taxonomy" id="51031"/>
    <lineage>
        <taxon>Eukaryota</taxon>
        <taxon>Metazoa</taxon>
        <taxon>Ecdysozoa</taxon>
        <taxon>Nematoda</taxon>
        <taxon>Chromadorea</taxon>
        <taxon>Rhabditida</taxon>
        <taxon>Rhabditina</taxon>
        <taxon>Rhabditomorpha</taxon>
        <taxon>Strongyloidea</taxon>
        <taxon>Ancylostomatidae</taxon>
        <taxon>Bunostominae</taxon>
        <taxon>Necator</taxon>
    </lineage>
</organism>
<evidence type="ECO:0000256" key="3">
    <source>
        <dbReference type="ARBA" id="ARBA00022723"/>
    </source>
</evidence>
<proteinExistence type="inferred from homology"/>
<evidence type="ECO:0000313" key="12">
    <source>
        <dbReference type="EMBL" id="KAK6767344.1"/>
    </source>
</evidence>
<dbReference type="Gene3D" id="1.10.390.10">
    <property type="entry name" value="Neutral Protease Domain 2"/>
    <property type="match status" value="1"/>
</dbReference>
<dbReference type="Pfam" id="PF17900">
    <property type="entry name" value="Peptidase_M1_N"/>
    <property type="match status" value="1"/>
</dbReference>
<evidence type="ECO:0000313" key="13">
    <source>
        <dbReference type="Proteomes" id="UP001303046"/>
    </source>
</evidence>
<dbReference type="InterPro" id="IPR027268">
    <property type="entry name" value="Peptidase_M4/M1_CTD_sf"/>
</dbReference>
<keyword evidence="5 7" id="KW-0862">Zinc</keyword>
<dbReference type="Gene3D" id="2.60.40.1730">
    <property type="entry name" value="tricorn interacting facor f3 domain"/>
    <property type="match status" value="1"/>
</dbReference>
<dbReference type="SUPFAM" id="SSF63737">
    <property type="entry name" value="Leukotriene A4 hydrolase N-terminal domain"/>
    <property type="match status" value="1"/>
</dbReference>
<comment type="similarity">
    <text evidence="1 7">Belongs to the peptidase M1 family.</text>
</comment>
<dbReference type="InterPro" id="IPR034016">
    <property type="entry name" value="M1_APN-typ"/>
</dbReference>
<accession>A0ABR1EXF5</accession>
<dbReference type="InterPro" id="IPR014782">
    <property type="entry name" value="Peptidase_M1_dom"/>
</dbReference>
<feature type="domain" description="Aminopeptidase N-like N-terminal" evidence="11">
    <location>
        <begin position="53"/>
        <end position="247"/>
    </location>
</feature>
<dbReference type="InterPro" id="IPR050344">
    <property type="entry name" value="Peptidase_M1_aminopeptidases"/>
</dbReference>
<name>A0ABR1EXF5_NECAM</name>
<keyword evidence="6 7" id="KW-0482">Metalloprotease</keyword>
<sequence>MDRGTTLRHFAKTVVNLSSALLLARLPIPRNRNVGFVELLSLGDCRKTNLRLSYNLKIKIYLPFYVDFPPEKNLTTDGEVTIDILVREPTNSIVLNQNGLAIISDRCELHSNGARLFIQKMIVEDDLEKVTWVLKEALRADQIVKLKVLFTGIVNSNLNGLYQNYDYYEDSDSPRIAAVTQFEPTHARKMVPCFDEPEYKAIWNVTVIHPRGTSAISNGLEMSETTEPDGKWKVSMFHPSPLMSSYLLAIVVAEYDFDEAYTERGTRIRMWSRPSKSPKVRKILVNRTTVFISLFEKYFGINDIAVKQDLVAVREFGTGAMENWGLITIREEFVLSDYIDLYSAMRLVAHELVHQWFGNLVTMKFWEDLWLNEGFATFFEKIVQWDLKVHDEDLQVSPADLLLDLYKALDADSSTTSRPLSSIIEIPMEIEESFDGLSYSKGCSIIAMVKSVIGKINFKKAVNHYLKKFSFKNAHRDDLWQAFDEAIDAVPGPYKSALNVQDFGNQWTMQMGFPHVTVKNFNSTAVVITQEKYRRNPSISELPKYLSPRYGYKWDVPIWYQKLGGQPQFAWLRRNEPLYINVDSTEKPIILNVLTNCYYRQNYDRDGWQKIKEQLEKNPEVFPEFWRYSLISDAFAAAFIDRLDYELLFDMLYYAKKEKSGLVLNSISEKLSDIARLFPGRQGDYVYDYTEKIMKGISIIHNSITDLIMVRNESKASKKTKLRHKSGHVRLGMEAESSLELKVATSLTETMCRIGEKNCTKTFRSLFEKEILNRCKKGEKASECVRIKRHLRRCTYCTGVRTLGAVALRKVEDLLKVEDDIEEKKALVDGMSCVRSIKKMKRMLLKRLEDTDGDVRDRQERITWAFHATYEEPLAKYFLFSFCVEHWELIYERLKTRLDYINQVISACFKTVHSTTQLMLAKTFRKTFPSANKFHIIRQQIEEAETRIQWLKKNSKKLIHYFTTKANITIKPGRNYDDYDEKEKEGDNGNDESKV</sequence>
<protein>
    <recommendedName>
        <fullName evidence="7">Aminopeptidase</fullName>
        <ecNumber evidence="7">3.4.11.-</ecNumber>
    </recommendedName>
</protein>
<evidence type="ECO:0000259" key="11">
    <source>
        <dbReference type="Pfam" id="PF17900"/>
    </source>
</evidence>
<dbReference type="InterPro" id="IPR001930">
    <property type="entry name" value="Peptidase_M1"/>
</dbReference>
<evidence type="ECO:0000256" key="1">
    <source>
        <dbReference type="ARBA" id="ARBA00010136"/>
    </source>
</evidence>
<evidence type="ECO:0000259" key="9">
    <source>
        <dbReference type="Pfam" id="PF01433"/>
    </source>
</evidence>
<comment type="cofactor">
    <cofactor evidence="7">
        <name>Zn(2+)</name>
        <dbReference type="ChEBI" id="CHEBI:29105"/>
    </cofactor>
    <text evidence="7">Binds 1 zinc ion per subunit.</text>
</comment>
<dbReference type="PRINTS" id="PR00756">
    <property type="entry name" value="ALADIPTASE"/>
</dbReference>
<dbReference type="EMBL" id="JAVFWL010000008">
    <property type="protein sequence ID" value="KAK6767344.1"/>
    <property type="molecule type" value="Genomic_DNA"/>
</dbReference>
<evidence type="ECO:0000256" key="4">
    <source>
        <dbReference type="ARBA" id="ARBA00022801"/>
    </source>
</evidence>
<dbReference type="PANTHER" id="PTHR11533:SF301">
    <property type="entry name" value="AMINOPEPTIDASE"/>
    <property type="match status" value="1"/>
</dbReference>
<evidence type="ECO:0000256" key="5">
    <source>
        <dbReference type="ARBA" id="ARBA00022833"/>
    </source>
</evidence>
<comment type="caution">
    <text evidence="12">The sequence shown here is derived from an EMBL/GenBank/DDBJ whole genome shotgun (WGS) entry which is preliminary data.</text>
</comment>
<keyword evidence="7" id="KW-0031">Aminopeptidase</keyword>
<evidence type="ECO:0000256" key="8">
    <source>
        <dbReference type="SAM" id="MobiDB-lite"/>
    </source>
</evidence>
<reference evidence="12 13" key="1">
    <citation type="submission" date="2023-08" db="EMBL/GenBank/DDBJ databases">
        <title>A Necator americanus chromosomal reference genome.</title>
        <authorList>
            <person name="Ilik V."/>
            <person name="Petrzelkova K.J."/>
            <person name="Pardy F."/>
            <person name="Fuh T."/>
            <person name="Niatou-Singa F.S."/>
            <person name="Gouil Q."/>
            <person name="Baker L."/>
            <person name="Ritchie M.E."/>
            <person name="Jex A.R."/>
            <person name="Gazzola D."/>
            <person name="Li H."/>
            <person name="Toshio Fujiwara R."/>
            <person name="Zhan B."/>
            <person name="Aroian R.V."/>
            <person name="Pafco B."/>
            <person name="Schwarz E.M."/>
        </authorList>
    </citation>
    <scope>NUCLEOTIDE SEQUENCE [LARGE SCALE GENOMIC DNA]</scope>
    <source>
        <strain evidence="12 13">Aroian</strain>
        <tissue evidence="12">Whole animal</tissue>
    </source>
</reference>
<keyword evidence="13" id="KW-1185">Reference proteome</keyword>
<dbReference type="Gene3D" id="2.60.40.1910">
    <property type="match status" value="1"/>
</dbReference>
<dbReference type="Pfam" id="PF01433">
    <property type="entry name" value="Peptidase_M1"/>
    <property type="match status" value="1"/>
</dbReference>
<keyword evidence="2 7" id="KW-0645">Protease</keyword>
<feature type="domain" description="Peptidase M1 membrane alanine aminopeptidase" evidence="9">
    <location>
        <begin position="286"/>
        <end position="507"/>
    </location>
</feature>
<dbReference type="InterPro" id="IPR024571">
    <property type="entry name" value="ERAP1-like_C_dom"/>
</dbReference>
<dbReference type="EC" id="3.4.11.-" evidence="7"/>
<feature type="region of interest" description="Disordered" evidence="8">
    <location>
        <begin position="976"/>
        <end position="995"/>
    </location>
</feature>
<gene>
    <name evidence="12" type="primary">Necator_2022.05.29.01.08.g106</name>
    <name evidence="12" type="ORF">RB195_026553</name>
</gene>
<dbReference type="Pfam" id="PF11838">
    <property type="entry name" value="ERAP1_C"/>
    <property type="match status" value="1"/>
</dbReference>
<dbReference type="InterPro" id="IPR042097">
    <property type="entry name" value="Aminopeptidase_N-like_N_sf"/>
</dbReference>
<dbReference type="SUPFAM" id="SSF55486">
    <property type="entry name" value="Metalloproteases ('zincins'), catalytic domain"/>
    <property type="match status" value="1"/>
</dbReference>
<dbReference type="PANTHER" id="PTHR11533">
    <property type="entry name" value="PROTEASE M1 ZINC METALLOPROTEASE"/>
    <property type="match status" value="1"/>
</dbReference>
<dbReference type="Proteomes" id="UP001303046">
    <property type="component" value="Unassembled WGS sequence"/>
</dbReference>
<dbReference type="CDD" id="cd09601">
    <property type="entry name" value="M1_APN-Q_like"/>
    <property type="match status" value="1"/>
</dbReference>
<evidence type="ECO:0000256" key="6">
    <source>
        <dbReference type="ARBA" id="ARBA00023049"/>
    </source>
</evidence>
<dbReference type="InterPro" id="IPR045357">
    <property type="entry name" value="Aminopeptidase_N-like_N"/>
</dbReference>
<evidence type="ECO:0000259" key="10">
    <source>
        <dbReference type="Pfam" id="PF11838"/>
    </source>
</evidence>
<dbReference type="Gene3D" id="1.25.50.20">
    <property type="match status" value="1"/>
</dbReference>
<keyword evidence="3 7" id="KW-0479">Metal-binding</keyword>
<feature type="domain" description="ERAP1-like C-terminal" evidence="10">
    <location>
        <begin position="589"/>
        <end position="944"/>
    </location>
</feature>
<evidence type="ECO:0000256" key="7">
    <source>
        <dbReference type="RuleBase" id="RU364040"/>
    </source>
</evidence>